<dbReference type="RefSeq" id="WP_222435518.1">
    <property type="nucleotide sequence ID" value="NZ_SJPK01000028.1"/>
</dbReference>
<name>A0A5C5WY89_9BACT</name>
<protein>
    <recommendedName>
        <fullName evidence="5">Endonuclease NucS</fullName>
    </recommendedName>
</protein>
<dbReference type="PANTHER" id="PTHR30547">
    <property type="entry name" value="UNCHARACTERIZED PROTEIN YHCG-RELATED"/>
    <property type="match status" value="1"/>
</dbReference>
<dbReference type="InterPro" id="IPR011856">
    <property type="entry name" value="tRNA_endonuc-like_dom_sf"/>
</dbReference>
<evidence type="ECO:0000313" key="4">
    <source>
        <dbReference type="Proteomes" id="UP000318053"/>
    </source>
</evidence>
<dbReference type="InterPro" id="IPR053148">
    <property type="entry name" value="PD-DEXK-like_domain"/>
</dbReference>
<reference evidence="3 4" key="1">
    <citation type="submission" date="2019-02" db="EMBL/GenBank/DDBJ databases">
        <title>Deep-cultivation of Planctomycetes and their phenomic and genomic characterization uncovers novel biology.</title>
        <authorList>
            <person name="Wiegand S."/>
            <person name="Jogler M."/>
            <person name="Boedeker C."/>
            <person name="Pinto D."/>
            <person name="Vollmers J."/>
            <person name="Rivas-Marin E."/>
            <person name="Kohn T."/>
            <person name="Peeters S.H."/>
            <person name="Heuer A."/>
            <person name="Rast P."/>
            <person name="Oberbeckmann S."/>
            <person name="Bunk B."/>
            <person name="Jeske O."/>
            <person name="Meyerdierks A."/>
            <person name="Storesund J.E."/>
            <person name="Kallscheuer N."/>
            <person name="Luecker S."/>
            <person name="Lage O.M."/>
            <person name="Pohl T."/>
            <person name="Merkel B.J."/>
            <person name="Hornburger P."/>
            <person name="Mueller R.-W."/>
            <person name="Bruemmer F."/>
            <person name="Labrenz M."/>
            <person name="Spormann A.M."/>
            <person name="Op Den Camp H."/>
            <person name="Overmann J."/>
            <person name="Amann R."/>
            <person name="Jetten M.S.M."/>
            <person name="Mascher T."/>
            <person name="Medema M.H."/>
            <person name="Devos D.P."/>
            <person name="Kaster A.-K."/>
            <person name="Ovreas L."/>
            <person name="Rohde M."/>
            <person name="Galperin M.Y."/>
            <person name="Jogler C."/>
        </authorList>
    </citation>
    <scope>NUCLEOTIDE SEQUENCE [LARGE SCALE GENOMIC DNA]</scope>
    <source>
        <strain evidence="3 4">CA85</strain>
    </source>
</reference>
<keyword evidence="4" id="KW-1185">Reference proteome</keyword>
<evidence type="ECO:0000313" key="3">
    <source>
        <dbReference type="EMBL" id="TWT55239.1"/>
    </source>
</evidence>
<organism evidence="3 4">
    <name type="scientific">Allorhodopirellula solitaria</name>
    <dbReference type="NCBI Taxonomy" id="2527987"/>
    <lineage>
        <taxon>Bacteria</taxon>
        <taxon>Pseudomonadati</taxon>
        <taxon>Planctomycetota</taxon>
        <taxon>Planctomycetia</taxon>
        <taxon>Pirellulales</taxon>
        <taxon>Pirellulaceae</taxon>
        <taxon>Allorhodopirellula</taxon>
    </lineage>
</organism>
<dbReference type="InterPro" id="IPR041527">
    <property type="entry name" value="YhcG_N"/>
</dbReference>
<dbReference type="Proteomes" id="UP000318053">
    <property type="component" value="Unassembled WGS sequence"/>
</dbReference>
<dbReference type="AlphaFoldDB" id="A0A5C5WY89"/>
<evidence type="ECO:0008006" key="5">
    <source>
        <dbReference type="Google" id="ProtNLM"/>
    </source>
</evidence>
<dbReference type="EMBL" id="SJPK01000028">
    <property type="protein sequence ID" value="TWT55239.1"/>
    <property type="molecule type" value="Genomic_DNA"/>
</dbReference>
<comment type="caution">
    <text evidence="3">The sequence shown here is derived from an EMBL/GenBank/DDBJ whole genome shotgun (WGS) entry which is preliminary data.</text>
</comment>
<dbReference type="InterPro" id="IPR009362">
    <property type="entry name" value="YhcG_C"/>
</dbReference>
<feature type="domain" description="YhcG N-terminal" evidence="2">
    <location>
        <begin position="145"/>
        <end position="197"/>
    </location>
</feature>
<dbReference type="Gene3D" id="3.40.1350.10">
    <property type="match status" value="1"/>
</dbReference>
<proteinExistence type="predicted"/>
<feature type="domain" description="YhcG PDDEXK nuclease" evidence="1">
    <location>
        <begin position="223"/>
        <end position="376"/>
    </location>
</feature>
<dbReference type="Pfam" id="PF17761">
    <property type="entry name" value="DUF1016_N"/>
    <property type="match status" value="2"/>
</dbReference>
<evidence type="ECO:0000259" key="2">
    <source>
        <dbReference type="Pfam" id="PF17761"/>
    </source>
</evidence>
<evidence type="ECO:0000259" key="1">
    <source>
        <dbReference type="Pfam" id="PF06250"/>
    </source>
</evidence>
<dbReference type="GO" id="GO:0003676">
    <property type="term" value="F:nucleic acid binding"/>
    <property type="evidence" value="ECO:0007669"/>
    <property type="project" value="InterPro"/>
</dbReference>
<accession>A0A5C5WY89</accession>
<sequence length="392" mass="44840">MADNTQLTTPAQFTELLSTIQIVDGRLASHASRAVNISLTARNWLIGYYIHQYEQNGEDRATYGDKLLNRLSEELGEAGVSRTEARELRRYRKFYRAYPSIRESLSPEFRKLLPVNDFGSDEPIRETPSPISVDPMRDSQKSVSASDIITKLAFSHIAELIALDTPEKREFYAAQCISGVWSVRELRRQIASLLYERSELSTNKRKLDQLTATTAETQPSALVIRDPYIFEFLGLRPAEVMSESHLEDQLLSKLQDFLLELGQGFCFEARQKRILIGDTHNFIDLVFYHRILKCHVLVELKLESFSHENIGQLNTYVSWYDRNVRSEDDNPPIGILLCTDHDKSLVEYALAGMDNSLFVSQYQLQLPSKEVLQAQLDAERQRLKSLSEGGEQ</sequence>
<feature type="domain" description="YhcG N-terminal" evidence="2">
    <location>
        <begin position="30"/>
        <end position="101"/>
    </location>
</feature>
<dbReference type="Pfam" id="PF06250">
    <property type="entry name" value="YhcG_C"/>
    <property type="match status" value="1"/>
</dbReference>
<gene>
    <name evidence="3" type="ORF">CA85_50030</name>
</gene>
<dbReference type="PANTHER" id="PTHR30547:SF5">
    <property type="entry name" value="NUCLEASE YHCG-RELATED"/>
    <property type="match status" value="1"/>
</dbReference>